<accession>A0A0N0U326</accession>
<name>A0A0N0U326_9HYME</name>
<sequence>MTKFLCKFTSAKGSVYGLWKIKKRIDYWRLSRTSIKYWSRYEIGVSWSLVIPWFKTVNVCTYIVRMRQIKIPITFSDEIDKFVRYLDGRPKSKRSRQGIAFTEN</sequence>
<reference evidence="1 2" key="1">
    <citation type="submission" date="2015-07" db="EMBL/GenBank/DDBJ databases">
        <title>The genome of Melipona quadrifasciata.</title>
        <authorList>
            <person name="Pan H."/>
            <person name="Kapheim K."/>
        </authorList>
    </citation>
    <scope>NUCLEOTIDE SEQUENCE [LARGE SCALE GENOMIC DNA]</scope>
    <source>
        <strain evidence="1">0111107301</strain>
        <tissue evidence="1">Whole body</tissue>
    </source>
</reference>
<keyword evidence="2" id="KW-1185">Reference proteome</keyword>
<dbReference type="AlphaFoldDB" id="A0A0N0U326"/>
<dbReference type="Proteomes" id="UP000053105">
    <property type="component" value="Unassembled WGS sequence"/>
</dbReference>
<evidence type="ECO:0000313" key="2">
    <source>
        <dbReference type="Proteomes" id="UP000053105"/>
    </source>
</evidence>
<gene>
    <name evidence="1" type="ORF">WN51_07414</name>
</gene>
<dbReference type="EMBL" id="KQ435921">
    <property type="protein sequence ID" value="KOX68702.1"/>
    <property type="molecule type" value="Genomic_DNA"/>
</dbReference>
<proteinExistence type="predicted"/>
<evidence type="ECO:0000313" key="1">
    <source>
        <dbReference type="EMBL" id="KOX68702.1"/>
    </source>
</evidence>
<protein>
    <submittedName>
        <fullName evidence="1">Uncharacterized protein</fullName>
    </submittedName>
</protein>
<organism evidence="1 2">
    <name type="scientific">Melipona quadrifasciata</name>
    <dbReference type="NCBI Taxonomy" id="166423"/>
    <lineage>
        <taxon>Eukaryota</taxon>
        <taxon>Metazoa</taxon>
        <taxon>Ecdysozoa</taxon>
        <taxon>Arthropoda</taxon>
        <taxon>Hexapoda</taxon>
        <taxon>Insecta</taxon>
        <taxon>Pterygota</taxon>
        <taxon>Neoptera</taxon>
        <taxon>Endopterygota</taxon>
        <taxon>Hymenoptera</taxon>
        <taxon>Apocrita</taxon>
        <taxon>Aculeata</taxon>
        <taxon>Apoidea</taxon>
        <taxon>Anthophila</taxon>
        <taxon>Apidae</taxon>
        <taxon>Melipona</taxon>
    </lineage>
</organism>